<accession>A0A6N3EY22</accession>
<feature type="transmembrane region" description="Helical" evidence="6">
    <location>
        <begin position="479"/>
        <end position="500"/>
    </location>
</feature>
<dbReference type="AlphaFoldDB" id="A0A6N3EY22"/>
<feature type="transmembrane region" description="Helical" evidence="6">
    <location>
        <begin position="162"/>
        <end position="179"/>
    </location>
</feature>
<evidence type="ECO:0000256" key="4">
    <source>
        <dbReference type="ARBA" id="ARBA00022989"/>
    </source>
</evidence>
<dbReference type="GO" id="GO:0005886">
    <property type="term" value="C:plasma membrane"/>
    <property type="evidence" value="ECO:0007669"/>
    <property type="project" value="UniProtKB-SubCell"/>
</dbReference>
<feature type="transmembrane region" description="Helical" evidence="6">
    <location>
        <begin position="185"/>
        <end position="205"/>
    </location>
</feature>
<feature type="transmembrane region" description="Helical" evidence="6">
    <location>
        <begin position="121"/>
        <end position="142"/>
    </location>
</feature>
<evidence type="ECO:0000256" key="1">
    <source>
        <dbReference type="ARBA" id="ARBA00004651"/>
    </source>
</evidence>
<dbReference type="PANTHER" id="PTHR30250">
    <property type="entry name" value="PST FAMILY PREDICTED COLANIC ACID TRANSPORTER"/>
    <property type="match status" value="1"/>
</dbReference>
<dbReference type="InterPro" id="IPR002797">
    <property type="entry name" value="Polysacc_synth"/>
</dbReference>
<gene>
    <name evidence="7" type="primary">spoVB_1</name>
    <name evidence="7" type="ORF">VRLFYP33_02077</name>
</gene>
<feature type="transmembrane region" description="Helical" evidence="6">
    <location>
        <begin position="351"/>
        <end position="373"/>
    </location>
</feature>
<dbReference type="InterPro" id="IPR024923">
    <property type="entry name" value="PG_synth_SpoVB"/>
</dbReference>
<feature type="transmembrane region" description="Helical" evidence="6">
    <location>
        <begin position="7"/>
        <end position="27"/>
    </location>
</feature>
<reference evidence="7" key="1">
    <citation type="submission" date="2019-11" db="EMBL/GenBank/DDBJ databases">
        <authorList>
            <person name="Feng L."/>
        </authorList>
    </citation>
    <scope>NUCLEOTIDE SEQUENCE</scope>
    <source>
        <strain evidence="7">VrattiLFYP33</strain>
    </source>
</reference>
<protein>
    <submittedName>
        <fullName evidence="7">Stage V sporulation protein B</fullName>
    </submittedName>
</protein>
<feature type="transmembrane region" description="Helical" evidence="6">
    <location>
        <begin position="385"/>
        <end position="409"/>
    </location>
</feature>
<evidence type="ECO:0000256" key="2">
    <source>
        <dbReference type="ARBA" id="ARBA00022475"/>
    </source>
</evidence>
<dbReference type="CDD" id="cd13124">
    <property type="entry name" value="MATE_SpoVB_like"/>
    <property type="match status" value="1"/>
</dbReference>
<keyword evidence="4 6" id="KW-1133">Transmembrane helix</keyword>
<organism evidence="7">
    <name type="scientific">Veillonella ratti</name>
    <dbReference type="NCBI Taxonomy" id="103892"/>
    <lineage>
        <taxon>Bacteria</taxon>
        <taxon>Bacillati</taxon>
        <taxon>Bacillota</taxon>
        <taxon>Negativicutes</taxon>
        <taxon>Veillonellales</taxon>
        <taxon>Veillonellaceae</taxon>
        <taxon>Veillonella</taxon>
    </lineage>
</organism>
<evidence type="ECO:0000256" key="3">
    <source>
        <dbReference type="ARBA" id="ARBA00022692"/>
    </source>
</evidence>
<feature type="transmembrane region" description="Helical" evidence="6">
    <location>
        <begin position="89"/>
        <end position="109"/>
    </location>
</feature>
<dbReference type="EMBL" id="CACRUX010000088">
    <property type="protein sequence ID" value="VYU44671.1"/>
    <property type="molecule type" value="Genomic_DNA"/>
</dbReference>
<name>A0A6N3EY22_9FIRM</name>
<dbReference type="PIRSF" id="PIRSF038958">
    <property type="entry name" value="PG_synth_SpoVB"/>
    <property type="match status" value="1"/>
</dbReference>
<comment type="subcellular location">
    <subcellularLocation>
        <location evidence="1">Cell membrane</location>
        <topology evidence="1">Multi-pass membrane protein</topology>
    </subcellularLocation>
</comment>
<feature type="transmembrane region" description="Helical" evidence="6">
    <location>
        <begin position="455"/>
        <end position="473"/>
    </location>
</feature>
<keyword evidence="5 6" id="KW-0472">Membrane</keyword>
<proteinExistence type="predicted"/>
<keyword evidence="2" id="KW-1003">Cell membrane</keyword>
<feature type="transmembrane region" description="Helical" evidence="6">
    <location>
        <begin position="277"/>
        <end position="304"/>
    </location>
</feature>
<feature type="transmembrane region" description="Helical" evidence="6">
    <location>
        <begin position="325"/>
        <end position="345"/>
    </location>
</feature>
<keyword evidence="3 6" id="KW-0812">Transmembrane</keyword>
<dbReference type="PANTHER" id="PTHR30250:SF21">
    <property type="entry name" value="LIPID II FLIPPASE MURJ"/>
    <property type="match status" value="1"/>
</dbReference>
<evidence type="ECO:0000313" key="7">
    <source>
        <dbReference type="EMBL" id="VYU44671.1"/>
    </source>
</evidence>
<dbReference type="Pfam" id="PF01943">
    <property type="entry name" value="Polysacc_synt"/>
    <property type="match status" value="1"/>
</dbReference>
<evidence type="ECO:0000256" key="6">
    <source>
        <dbReference type="SAM" id="Phobius"/>
    </source>
</evidence>
<feature type="transmembrane region" description="Helical" evidence="6">
    <location>
        <begin position="421"/>
        <end position="443"/>
    </location>
</feature>
<dbReference type="InterPro" id="IPR050833">
    <property type="entry name" value="Poly_Biosynth_Transport"/>
</dbReference>
<feature type="transmembrane region" description="Helical" evidence="6">
    <location>
        <begin position="47"/>
        <end position="68"/>
    </location>
</feature>
<sequence length="526" mass="56665">MNRFLKGAMILTLAGIIVKIIGAFSKVLLARILGGEGIGLYQMAYPIYQIIVSLATAGLPVAISIMIADKLAYKDVRGASKIFRVSATVLFALGAFFSVALFLAVPWLVESEWLTDPRSSFALMALAPAIVVVTILSCLRGYFQGFQDMLPTGASQVVEQSLRVACMVGFALFLLPYGLPMAAAGATLATFPGVVGGILVLLYFYRRQRHLRAKLLAEQATDIIPESSWQIMKRLFVLAIPVSMANIMMPIVSGIDLGVVPQRLIDAGYSVREATTLFGYLTGMATSLVNLPIILTTSLAASLVPAISEAFSKKDMGEIQNRSHVALKITTLITVPAFVGLYVLATPISELLYATPNAGGPIAVMSLSIFLLGVQQVSTGILQGLGHTAIPMVNLFISTLIKIPLSWYLTALPEWGINGAAWSTNIDFGLAALLNMIFVRRYIKYQVPWLELSKISLAAFAMGGATVMTYSFFEPLLGGNFAVFGAIVVAIVIYGAGLLITKAVKDDEWQAMPVIGKRLKKRSHKD</sequence>
<dbReference type="RefSeq" id="WP_021841553.1">
    <property type="nucleotide sequence ID" value="NZ_CACRUX010000088.1"/>
</dbReference>
<feature type="transmembrane region" description="Helical" evidence="6">
    <location>
        <begin position="235"/>
        <end position="257"/>
    </location>
</feature>
<evidence type="ECO:0000256" key="5">
    <source>
        <dbReference type="ARBA" id="ARBA00023136"/>
    </source>
</evidence>